<dbReference type="AlphaFoldDB" id="A0A2P1P844"/>
<dbReference type="Gene3D" id="3.40.50.1820">
    <property type="entry name" value="alpha/beta hydrolase"/>
    <property type="match status" value="1"/>
</dbReference>
<gene>
    <name evidence="2" type="ORF">phytr_5030</name>
</gene>
<organism evidence="2 3">
    <name type="scientific">Candidatus Phycorickettsia trachydisci</name>
    <dbReference type="NCBI Taxonomy" id="2115978"/>
    <lineage>
        <taxon>Bacteria</taxon>
        <taxon>Pseudomonadati</taxon>
        <taxon>Pseudomonadota</taxon>
        <taxon>Alphaproteobacteria</taxon>
        <taxon>Rickettsiales</taxon>
        <taxon>Rickettsiaceae</taxon>
        <taxon>Candidatus Phycorickettsia</taxon>
    </lineage>
</organism>
<name>A0A2P1P844_9RICK</name>
<keyword evidence="3" id="KW-1185">Reference proteome</keyword>
<reference evidence="2 3" key="1">
    <citation type="submission" date="2018-03" db="EMBL/GenBank/DDBJ databases">
        <title>A gene transfer event suggests a long-term partnership between eustigmatophyte algae and a novel lineage of endosymbiotic bacteria.</title>
        <authorList>
            <person name="Yurchenko T."/>
            <person name="Sevcikova T."/>
            <person name="Pribyl P."/>
            <person name="El Karkouri K."/>
            <person name="Klimes V."/>
            <person name="Amaral R."/>
            <person name="Zbrankova V."/>
            <person name="Kim E."/>
            <person name="Raoult D."/>
            <person name="Santos L.M.A."/>
            <person name="Elias M."/>
        </authorList>
    </citation>
    <scope>NUCLEOTIDE SEQUENCE [LARGE SCALE GENOMIC DNA]</scope>
    <source>
        <strain evidence="2">CCALA 838</strain>
    </source>
</reference>
<keyword evidence="2" id="KW-0031">Aminopeptidase</keyword>
<proteinExistence type="predicted"/>
<dbReference type="Pfam" id="PF03959">
    <property type="entry name" value="FSH1"/>
    <property type="match status" value="1"/>
</dbReference>
<accession>A0A2P1P844</accession>
<evidence type="ECO:0000313" key="3">
    <source>
        <dbReference type="Proteomes" id="UP000241762"/>
    </source>
</evidence>
<feature type="domain" description="Serine hydrolase" evidence="1">
    <location>
        <begin position="153"/>
        <end position="260"/>
    </location>
</feature>
<evidence type="ECO:0000313" key="2">
    <source>
        <dbReference type="EMBL" id="AVP87450.1"/>
    </source>
</evidence>
<dbReference type="InterPro" id="IPR005645">
    <property type="entry name" value="FSH-like_dom"/>
</dbReference>
<dbReference type="EMBL" id="CP027845">
    <property type="protein sequence ID" value="AVP87450.1"/>
    <property type="molecule type" value="Genomic_DNA"/>
</dbReference>
<dbReference type="SUPFAM" id="SSF53474">
    <property type="entry name" value="alpha/beta-Hydrolases"/>
    <property type="match status" value="1"/>
</dbReference>
<keyword evidence="2" id="KW-0645">Protease</keyword>
<dbReference type="Proteomes" id="UP000241762">
    <property type="component" value="Chromosome"/>
</dbReference>
<dbReference type="KEGG" id="ptc:phytr_5030"/>
<dbReference type="InterPro" id="IPR029058">
    <property type="entry name" value="AB_hydrolase_fold"/>
</dbReference>
<dbReference type="GO" id="GO:0004177">
    <property type="term" value="F:aminopeptidase activity"/>
    <property type="evidence" value="ECO:0007669"/>
    <property type="project" value="UniProtKB-KW"/>
</dbReference>
<protein>
    <submittedName>
        <fullName evidence="2">DAP2 dipeptidyl aminopeptidase/acylaminoacyl-peptidase-like protein</fullName>
    </submittedName>
</protein>
<evidence type="ECO:0000259" key="1">
    <source>
        <dbReference type="Pfam" id="PF03959"/>
    </source>
</evidence>
<keyword evidence="2" id="KW-0378">Hydrolase</keyword>
<sequence length="295" mass="33774">MVVPLILILRYISCYYIFNNADFSMLRLFLIFLLISGCAQRSSEFKKFTSVDALVASGGFSKKLVKGENFWITTFGKTADITQPYVFYIEGDGLVSRDDPTPRNFMLLNLAMLDKRPNVYYVSRLCQYTPMHMNPSCHKKYWAEHRYSEEAVRELNSVINQLSNSKPFDLVGFSGGGTMAVLVGARNNNVRSILTIAANLDLETFVKYHNMHINHLSGSLNPMDYVSRVQHIPQLHIFGSKDKIVPSIIGSNFVKKAANKCVQMKVIPGVEHNYYWLKHWDDILSYRINCNNYLN</sequence>